<dbReference type="EMBL" id="CP001013">
    <property type="protein sequence ID" value="ACB34092.1"/>
    <property type="molecule type" value="Genomic_DNA"/>
</dbReference>
<dbReference type="Proteomes" id="UP000001693">
    <property type="component" value="Chromosome"/>
</dbReference>
<feature type="domain" description="Sulphur oxidation protein SoxZ" evidence="2">
    <location>
        <begin position="198"/>
        <end position="277"/>
    </location>
</feature>
<reference evidence="4 5" key="1">
    <citation type="submission" date="2008-03" db="EMBL/GenBank/DDBJ databases">
        <title>Complete sequence of Leptothrix cholodnii SP-6.</title>
        <authorList>
            <consortium name="US DOE Joint Genome Institute"/>
            <person name="Copeland A."/>
            <person name="Lucas S."/>
            <person name="Lapidus A."/>
            <person name="Glavina del Rio T."/>
            <person name="Dalin E."/>
            <person name="Tice H."/>
            <person name="Bruce D."/>
            <person name="Goodwin L."/>
            <person name="Pitluck S."/>
            <person name="Chertkov O."/>
            <person name="Brettin T."/>
            <person name="Detter J.C."/>
            <person name="Han C."/>
            <person name="Kuske C.R."/>
            <person name="Schmutz J."/>
            <person name="Larimer F."/>
            <person name="Land M."/>
            <person name="Hauser L."/>
            <person name="Kyrpides N."/>
            <person name="Lykidis A."/>
            <person name="Emerson D."/>
            <person name="Richardson P."/>
        </authorList>
    </citation>
    <scope>NUCLEOTIDE SEQUENCE [LARGE SCALE GENOMIC DNA]</scope>
    <source>
        <strain evidence="5">ATCC 51168 / LMG 8142 / SP-6</strain>
    </source>
</reference>
<dbReference type="InterPro" id="IPR038162">
    <property type="entry name" value="SoxY_sf"/>
</dbReference>
<dbReference type="InterPro" id="IPR013783">
    <property type="entry name" value="Ig-like_fold"/>
</dbReference>
<protein>
    <recommendedName>
        <fullName evidence="6">Sulphur oxidation protein SoxZ</fullName>
    </recommendedName>
</protein>
<dbReference type="Pfam" id="PF08770">
    <property type="entry name" value="SoxZ"/>
    <property type="match status" value="1"/>
</dbReference>
<dbReference type="HOGENOM" id="CLU_092713_0_0_4"/>
<dbReference type="eggNOG" id="COG5501">
    <property type="taxonomic scope" value="Bacteria"/>
</dbReference>
<organism evidence="4 5">
    <name type="scientific">Leptothrix cholodnii (strain ATCC 51168 / LMG 8142 / SP-6)</name>
    <name type="common">Leptothrix discophora (strain SP-6)</name>
    <dbReference type="NCBI Taxonomy" id="395495"/>
    <lineage>
        <taxon>Bacteria</taxon>
        <taxon>Pseudomonadati</taxon>
        <taxon>Pseudomonadota</taxon>
        <taxon>Betaproteobacteria</taxon>
        <taxon>Burkholderiales</taxon>
        <taxon>Sphaerotilaceae</taxon>
        <taxon>Leptothrix</taxon>
    </lineage>
</organism>
<dbReference type="STRING" id="395495.Lcho_1825"/>
<dbReference type="InterPro" id="IPR014756">
    <property type="entry name" value="Ig_E-set"/>
</dbReference>
<dbReference type="InterPro" id="IPR006311">
    <property type="entry name" value="TAT_signal"/>
</dbReference>
<dbReference type="NCBIfam" id="TIGR04557">
    <property type="entry name" value="fuse_rel_SoxYZ"/>
    <property type="match status" value="1"/>
</dbReference>
<evidence type="ECO:0000313" key="4">
    <source>
        <dbReference type="EMBL" id="ACB34092.1"/>
    </source>
</evidence>
<feature type="domain" description="Ig-like SoxY" evidence="3">
    <location>
        <begin position="52"/>
        <end position="156"/>
    </location>
</feature>
<accession>B1XZW5</accession>
<evidence type="ECO:0000313" key="5">
    <source>
        <dbReference type="Proteomes" id="UP000001693"/>
    </source>
</evidence>
<dbReference type="Gene3D" id="2.60.40.10">
    <property type="entry name" value="Immunoglobulins"/>
    <property type="match status" value="1"/>
</dbReference>
<keyword evidence="1" id="KW-0732">Signal</keyword>
<gene>
    <name evidence="4" type="ordered locus">Lcho_1825</name>
</gene>
<feature type="signal peptide" evidence="1">
    <location>
        <begin position="1"/>
        <end position="24"/>
    </location>
</feature>
<dbReference type="KEGG" id="lch:Lcho_1825"/>
<dbReference type="SUPFAM" id="SSF81296">
    <property type="entry name" value="E set domains"/>
    <property type="match status" value="1"/>
</dbReference>
<proteinExistence type="predicted"/>
<dbReference type="RefSeq" id="WP_012346853.1">
    <property type="nucleotide sequence ID" value="NC_010524.1"/>
</dbReference>
<evidence type="ECO:0000259" key="2">
    <source>
        <dbReference type="Pfam" id="PF08770"/>
    </source>
</evidence>
<dbReference type="OrthoDB" id="5343309at2"/>
<name>B1XZW5_LEPCP</name>
<dbReference type="Pfam" id="PF13501">
    <property type="entry name" value="SoxY"/>
    <property type="match status" value="1"/>
</dbReference>
<evidence type="ECO:0008006" key="6">
    <source>
        <dbReference type="Google" id="ProtNLM"/>
    </source>
</evidence>
<keyword evidence="5" id="KW-1185">Reference proteome</keyword>
<dbReference type="Gene3D" id="2.60.40.2470">
    <property type="entry name" value="SoxY domain"/>
    <property type="match status" value="1"/>
</dbReference>
<evidence type="ECO:0000256" key="1">
    <source>
        <dbReference type="SAM" id="SignalP"/>
    </source>
</evidence>
<dbReference type="AlphaFoldDB" id="B1XZW5"/>
<dbReference type="InterPro" id="IPR030831">
    <property type="entry name" value="Fuse-rel_SoxYZ"/>
</dbReference>
<evidence type="ECO:0000259" key="3">
    <source>
        <dbReference type="Pfam" id="PF13501"/>
    </source>
</evidence>
<sequence precursor="true">MTPLSRRAALVATLLLASIGPAAAATATPTIATADPFEGDPYQSHPWVDMRREFLGGEPVVFDPRVKVSGPAFAEDPMNVPISVSVEGLDQIQRIVVLVDRNPIRKVLEYQPMGALPRVAFRFKLEQASPVRAAVRTADGRWHVGGAWVDSSGGGCTASGATRKDGSWSQTLGIVSARVFDSSPAVDKAEPSAVTQALAPTRVRLRVMHPMDTGLVGGIPAFYLSRLTLRDGNDRELLRLQTFEPVSENPVFSFDFATRPAGVLRLVGVDNNGNRIDSRIE</sequence>
<dbReference type="PROSITE" id="PS51318">
    <property type="entry name" value="TAT"/>
    <property type="match status" value="1"/>
</dbReference>
<dbReference type="InterPro" id="IPR032711">
    <property type="entry name" value="SoxY"/>
</dbReference>
<feature type="chain" id="PRO_5002771040" description="Sulphur oxidation protein SoxZ" evidence="1">
    <location>
        <begin position="25"/>
        <end position="281"/>
    </location>
</feature>
<dbReference type="InterPro" id="IPR014880">
    <property type="entry name" value="SoxZ_dom"/>
</dbReference>